<dbReference type="AlphaFoldDB" id="A0A9D3ZF70"/>
<comment type="caution">
    <text evidence="1">The sequence shown here is derived from an EMBL/GenBank/DDBJ whole genome shotgun (WGS) entry which is preliminary data.</text>
</comment>
<protein>
    <submittedName>
        <fullName evidence="1">Uncharacterized protein</fullName>
    </submittedName>
</protein>
<reference evidence="1 2" key="1">
    <citation type="journal article" date="2021" name="Plant Biotechnol. J.">
        <title>Multi-omics assisted identification of the key and species-specific regulatory components of drought-tolerant mechanisms in Gossypium stocksii.</title>
        <authorList>
            <person name="Yu D."/>
            <person name="Ke L."/>
            <person name="Zhang D."/>
            <person name="Wu Y."/>
            <person name="Sun Y."/>
            <person name="Mei J."/>
            <person name="Sun J."/>
            <person name="Sun Y."/>
        </authorList>
    </citation>
    <scope>NUCLEOTIDE SEQUENCE [LARGE SCALE GENOMIC DNA]</scope>
    <source>
        <strain evidence="2">cv. E1</strain>
        <tissue evidence="1">Leaf</tissue>
    </source>
</reference>
<dbReference type="OrthoDB" id="989164at2759"/>
<dbReference type="EMBL" id="JAIQCV010000013">
    <property type="protein sequence ID" value="KAH1031400.1"/>
    <property type="molecule type" value="Genomic_DNA"/>
</dbReference>
<evidence type="ECO:0000313" key="2">
    <source>
        <dbReference type="Proteomes" id="UP000828251"/>
    </source>
</evidence>
<evidence type="ECO:0000313" key="1">
    <source>
        <dbReference type="EMBL" id="KAH1031400.1"/>
    </source>
</evidence>
<name>A0A9D3ZF70_9ROSI</name>
<dbReference type="Proteomes" id="UP000828251">
    <property type="component" value="Unassembled WGS sequence"/>
</dbReference>
<keyword evidence="2" id="KW-1185">Reference proteome</keyword>
<gene>
    <name evidence="1" type="ORF">J1N35_043574</name>
</gene>
<proteinExistence type="predicted"/>
<organism evidence="1 2">
    <name type="scientific">Gossypium stocksii</name>
    <dbReference type="NCBI Taxonomy" id="47602"/>
    <lineage>
        <taxon>Eukaryota</taxon>
        <taxon>Viridiplantae</taxon>
        <taxon>Streptophyta</taxon>
        <taxon>Embryophyta</taxon>
        <taxon>Tracheophyta</taxon>
        <taxon>Spermatophyta</taxon>
        <taxon>Magnoliopsida</taxon>
        <taxon>eudicotyledons</taxon>
        <taxon>Gunneridae</taxon>
        <taxon>Pentapetalae</taxon>
        <taxon>rosids</taxon>
        <taxon>malvids</taxon>
        <taxon>Malvales</taxon>
        <taxon>Malvaceae</taxon>
        <taxon>Malvoideae</taxon>
        <taxon>Gossypium</taxon>
    </lineage>
</organism>
<accession>A0A9D3ZF70</accession>
<sequence>MEREREQAREKRNGEKRWRIRMTTNSSSTTTISANINSIPIVNGTNFNKWKRNLLIMLDCMNIDIALREEQLAPITVENTIYIERDFERRDHSNCMNLMIMKHNILEAFKGKESKKITQAKISLTKLRSFLLKTIRLK</sequence>